<evidence type="ECO:0000313" key="2">
    <source>
        <dbReference type="Proteomes" id="UP000887116"/>
    </source>
</evidence>
<comment type="caution">
    <text evidence="1">The sequence shown here is derived from an EMBL/GenBank/DDBJ whole genome shotgun (WGS) entry which is preliminary data.</text>
</comment>
<organism evidence="1 2">
    <name type="scientific">Trichonephila clavata</name>
    <name type="common">Joro spider</name>
    <name type="synonym">Nephila clavata</name>
    <dbReference type="NCBI Taxonomy" id="2740835"/>
    <lineage>
        <taxon>Eukaryota</taxon>
        <taxon>Metazoa</taxon>
        <taxon>Ecdysozoa</taxon>
        <taxon>Arthropoda</taxon>
        <taxon>Chelicerata</taxon>
        <taxon>Arachnida</taxon>
        <taxon>Araneae</taxon>
        <taxon>Araneomorphae</taxon>
        <taxon>Entelegynae</taxon>
        <taxon>Araneoidea</taxon>
        <taxon>Nephilidae</taxon>
        <taxon>Trichonephila</taxon>
    </lineage>
</organism>
<name>A0A8X6J7K3_TRICU</name>
<reference evidence="1" key="1">
    <citation type="submission" date="2020-07" db="EMBL/GenBank/DDBJ databases">
        <title>Multicomponent nature underlies the extraordinary mechanical properties of spider dragline silk.</title>
        <authorList>
            <person name="Kono N."/>
            <person name="Nakamura H."/>
            <person name="Mori M."/>
            <person name="Yoshida Y."/>
            <person name="Ohtoshi R."/>
            <person name="Malay A.D."/>
            <person name="Moran D.A.P."/>
            <person name="Tomita M."/>
            <person name="Numata K."/>
            <person name="Arakawa K."/>
        </authorList>
    </citation>
    <scope>NUCLEOTIDE SEQUENCE</scope>
</reference>
<protein>
    <submittedName>
        <fullName evidence="1">Uncharacterized protein</fullName>
    </submittedName>
</protein>
<gene>
    <name evidence="1" type="ORF">TNCT_141731</name>
</gene>
<proteinExistence type="predicted"/>
<accession>A0A8X6J7K3</accession>
<sequence>MYLYFHLSSSFKASTDDGTKEEGGKLHDLRRDTMHDLFKRTFQRTNKLSKESRFRIPNVNQSLGMTFRMNGTIWVEQKGINIDDF</sequence>
<evidence type="ECO:0000313" key="1">
    <source>
        <dbReference type="EMBL" id="GFQ95205.1"/>
    </source>
</evidence>
<dbReference type="Proteomes" id="UP000887116">
    <property type="component" value="Unassembled WGS sequence"/>
</dbReference>
<dbReference type="EMBL" id="BMAO01024413">
    <property type="protein sequence ID" value="GFQ95205.1"/>
    <property type="molecule type" value="Genomic_DNA"/>
</dbReference>
<dbReference type="AlphaFoldDB" id="A0A8X6J7K3"/>
<keyword evidence="2" id="KW-1185">Reference proteome</keyword>